<keyword evidence="2" id="KW-1185">Reference proteome</keyword>
<accession>A0A6C0PCX4</accession>
<keyword evidence="1" id="KW-0614">Plasmid</keyword>
<protein>
    <submittedName>
        <fullName evidence="1">Uncharacterized protein</fullName>
    </submittedName>
</protein>
<proteinExistence type="predicted"/>
<sequence length="96" mass="10889">MRMIKKVSIQLNQQPICGGHALVEKDGELDTIYFDVVKTIPLRVIVAGRGKRVTEKDADMYEKELLILFQKHAVSEKLSVVVPVTTKQKRTRKVAI</sequence>
<evidence type="ECO:0000313" key="2">
    <source>
        <dbReference type="Proteomes" id="UP000479114"/>
    </source>
</evidence>
<dbReference type="EMBL" id="CP048287">
    <property type="protein sequence ID" value="QHW35612.1"/>
    <property type="molecule type" value="Genomic_DNA"/>
</dbReference>
<reference evidence="1 2" key="1">
    <citation type="submission" date="2020-02" db="EMBL/GenBank/DDBJ databases">
        <title>Paenibacillus sp. nov., isolated from rhizosphere soil of tomato.</title>
        <authorList>
            <person name="Weon H.-Y."/>
            <person name="Lee S.A."/>
        </authorList>
    </citation>
    <scope>NUCLEOTIDE SEQUENCE [LARGE SCALE GENOMIC DNA]</scope>
    <source>
        <strain evidence="1 2">14171R-81</strain>
        <plasmid evidence="1 2">unnamed1</plasmid>
    </source>
</reference>
<dbReference type="KEGG" id="prz:GZH47_31710"/>
<geneLocation type="plasmid" evidence="1 2">
    <name>unnamed1</name>
</geneLocation>
<organism evidence="1 2">
    <name type="scientific">Paenibacillus rhizovicinus</name>
    <dbReference type="NCBI Taxonomy" id="2704463"/>
    <lineage>
        <taxon>Bacteria</taxon>
        <taxon>Bacillati</taxon>
        <taxon>Bacillota</taxon>
        <taxon>Bacilli</taxon>
        <taxon>Bacillales</taxon>
        <taxon>Paenibacillaceae</taxon>
        <taxon>Paenibacillus</taxon>
    </lineage>
</organism>
<evidence type="ECO:0000313" key="1">
    <source>
        <dbReference type="EMBL" id="QHW35612.1"/>
    </source>
</evidence>
<dbReference type="Proteomes" id="UP000479114">
    <property type="component" value="Plasmid unnamed1"/>
</dbReference>
<dbReference type="AlphaFoldDB" id="A0A6C0PCX4"/>
<gene>
    <name evidence="1" type="ORF">GZH47_31710</name>
</gene>
<name>A0A6C0PCX4_9BACL</name>